<feature type="region of interest" description="Disordered" evidence="1">
    <location>
        <begin position="428"/>
        <end position="556"/>
    </location>
</feature>
<evidence type="ECO:0000313" key="2">
    <source>
        <dbReference type="EMBL" id="KAK5892918.1"/>
    </source>
</evidence>
<feature type="compositionally biased region" description="Basic residues" evidence="1">
    <location>
        <begin position="394"/>
        <end position="404"/>
    </location>
</feature>
<protein>
    <submittedName>
        <fullName evidence="2">Uncharacterized protein</fullName>
    </submittedName>
</protein>
<comment type="caution">
    <text evidence="2">The sequence shown here is derived from an EMBL/GenBank/DDBJ whole genome shotgun (WGS) entry which is preliminary data.</text>
</comment>
<feature type="region of interest" description="Disordered" evidence="1">
    <location>
        <begin position="227"/>
        <end position="351"/>
    </location>
</feature>
<sequence>MAGIISPVVCEQEAAQRPEAEHIFSRAKLVEVIKHWEFKYELLDKYAKDLAVKNKHWEVSWSYHQNMVITRIEQREAVIKGLTQSNQLLVQNNAGFVRAENSWQEVIHQKDSEIMDLKQEKESLSHSASVSTNWQEKYNALKEESSKRLEEKKATNVESVEKDNKSLAERIRKDTAEKREGWASLSKLIKEKFQKIEDKKSHLEEMSTKLRAVKQEILEEEVKVENNLEEKLPQGPAEQQHDGETVMVTKVRKMEDQIKNPEDKSIEDLAETLHSQAEEDTLMKQDQEEKFTEEVVQTPEMEDEQSTQEVVETPEVEEEEKEPEESPDLKQTEAGQAGLQEMESGEETKRSWAAVVANKYKSYKTREKKVEELEEVSDLKQTEAGEEMLQKEKNRNKKKHERRREKALKVMGIIVNEMDSLANIVQSCETSEATEEKKEVEEFPDLPKTEAGQVGLQKLESGEENKRSWAAVLKDQSCYTKEKKVEEEVKEPEEVSDPKQTEAQEEVLLKEEQVEEPEEASDPKQTPVEGKLRVGKKSRKDKKKEKKREEYNRSHC</sequence>
<dbReference type="AlphaFoldDB" id="A0AAN8C0J5"/>
<name>A0AAN8C0J5_9TELE</name>
<feature type="compositionally biased region" description="Basic and acidic residues" evidence="1">
    <location>
        <begin position="547"/>
        <end position="556"/>
    </location>
</feature>
<organism evidence="2 3">
    <name type="scientific">Champsocephalus esox</name>
    <name type="common">pike icefish</name>
    <dbReference type="NCBI Taxonomy" id="159716"/>
    <lineage>
        <taxon>Eukaryota</taxon>
        <taxon>Metazoa</taxon>
        <taxon>Chordata</taxon>
        <taxon>Craniata</taxon>
        <taxon>Vertebrata</taxon>
        <taxon>Euteleostomi</taxon>
        <taxon>Actinopterygii</taxon>
        <taxon>Neopterygii</taxon>
        <taxon>Teleostei</taxon>
        <taxon>Neoteleostei</taxon>
        <taxon>Acanthomorphata</taxon>
        <taxon>Eupercaria</taxon>
        <taxon>Perciformes</taxon>
        <taxon>Notothenioidei</taxon>
        <taxon>Channichthyidae</taxon>
        <taxon>Champsocephalus</taxon>
    </lineage>
</organism>
<proteinExistence type="predicted"/>
<gene>
    <name evidence="2" type="ORF">CesoFtcFv8_013262</name>
</gene>
<feature type="compositionally biased region" description="Basic and acidic residues" evidence="1">
    <location>
        <begin position="434"/>
        <end position="448"/>
    </location>
</feature>
<feature type="compositionally biased region" description="Basic and acidic residues" evidence="1">
    <location>
        <begin position="252"/>
        <end position="267"/>
    </location>
</feature>
<accession>A0AAN8C0J5</accession>
<feature type="compositionally biased region" description="Basic and acidic residues" evidence="1">
    <location>
        <begin position="370"/>
        <end position="393"/>
    </location>
</feature>
<feature type="compositionally biased region" description="Acidic residues" evidence="1">
    <location>
        <begin position="300"/>
        <end position="326"/>
    </location>
</feature>
<keyword evidence="3" id="KW-1185">Reference proteome</keyword>
<feature type="compositionally biased region" description="Basic residues" evidence="1">
    <location>
        <begin position="533"/>
        <end position="546"/>
    </location>
</feature>
<feature type="compositionally biased region" description="Basic and acidic residues" evidence="1">
    <location>
        <begin position="480"/>
        <end position="512"/>
    </location>
</feature>
<dbReference type="Proteomes" id="UP001335648">
    <property type="component" value="Unassembled WGS sequence"/>
</dbReference>
<evidence type="ECO:0000313" key="3">
    <source>
        <dbReference type="Proteomes" id="UP001335648"/>
    </source>
</evidence>
<reference evidence="2 3" key="1">
    <citation type="journal article" date="2023" name="Mol. Biol. Evol.">
        <title>Genomics of Secondarily Temperate Adaptation in the Only Non-Antarctic Icefish.</title>
        <authorList>
            <person name="Rivera-Colon A.G."/>
            <person name="Rayamajhi N."/>
            <person name="Minhas B.F."/>
            <person name="Madrigal G."/>
            <person name="Bilyk K.T."/>
            <person name="Yoon V."/>
            <person name="Hune M."/>
            <person name="Gregory S."/>
            <person name="Cheng C.H.C."/>
            <person name="Catchen J.M."/>
        </authorList>
    </citation>
    <scope>NUCLEOTIDE SEQUENCE [LARGE SCALE GENOMIC DNA]</scope>
    <source>
        <strain evidence="2">JC2023a</strain>
    </source>
</reference>
<feature type="compositionally biased region" description="Basic and acidic residues" evidence="1">
    <location>
        <begin position="281"/>
        <end position="293"/>
    </location>
</feature>
<dbReference type="EMBL" id="JAULUE010002055">
    <property type="protein sequence ID" value="KAK5892918.1"/>
    <property type="molecule type" value="Genomic_DNA"/>
</dbReference>
<feature type="region of interest" description="Disordered" evidence="1">
    <location>
        <begin position="370"/>
        <end position="404"/>
    </location>
</feature>
<evidence type="ECO:0000256" key="1">
    <source>
        <dbReference type="SAM" id="MobiDB-lite"/>
    </source>
</evidence>